<name>D0LFT4_HALO1</name>
<accession>D0LFT4</accession>
<evidence type="ECO:0000259" key="1">
    <source>
        <dbReference type="Pfam" id="PF13699"/>
    </source>
</evidence>
<organism evidence="2 3">
    <name type="scientific">Haliangium ochraceum (strain DSM 14365 / JCM 11303 / SMP-2)</name>
    <dbReference type="NCBI Taxonomy" id="502025"/>
    <lineage>
        <taxon>Bacteria</taxon>
        <taxon>Pseudomonadati</taxon>
        <taxon>Myxococcota</taxon>
        <taxon>Polyangia</taxon>
        <taxon>Haliangiales</taxon>
        <taxon>Kofleriaceae</taxon>
        <taxon>Haliangium</taxon>
    </lineage>
</organism>
<dbReference type="EMBL" id="CP001804">
    <property type="protein sequence ID" value="ACY14536.1"/>
    <property type="molecule type" value="Genomic_DNA"/>
</dbReference>
<dbReference type="eggNOG" id="COG1652">
    <property type="taxonomic scope" value="Bacteria"/>
</dbReference>
<protein>
    <recommendedName>
        <fullName evidence="1">eCIS core domain-containing protein</fullName>
    </recommendedName>
</protein>
<keyword evidence="3" id="KW-1185">Reference proteome</keyword>
<evidence type="ECO:0000313" key="3">
    <source>
        <dbReference type="Proteomes" id="UP000001880"/>
    </source>
</evidence>
<sequence length="306" mass="31780">MQTAARGVSGGGQRPPFLDRIQESFGSAHDIGKARAHTGAAASEAAASLGAEAYATGQDIAFRGQPDLHTAAHEAAHVIQQQRGVHLQGGLGRAGDIYERHADAVADRVVAGQSAAALLSAGPAGSGRATEAGTTPGESDTELDVAKAARAVPAASGPAPGMVVQRAAPLVPIAIWFGKTIAATTIDAFIDAAIAAILALPTPGALDNVINFLFNLVPGLGEAKKVNEVIFGQVKAGKAANFGRNSDRWAEFENQARRTVDAAKDYATEHQSITRVEYFVDDISDEAREFLHSLSINVVANRSFLN</sequence>
<dbReference type="AlphaFoldDB" id="D0LFT4"/>
<dbReference type="InterPro" id="IPR025295">
    <property type="entry name" value="eCIS_core_dom"/>
</dbReference>
<proteinExistence type="predicted"/>
<dbReference type="KEGG" id="hoh:Hoch_1990"/>
<dbReference type="Pfam" id="PF13699">
    <property type="entry name" value="eCIS_core"/>
    <property type="match status" value="1"/>
</dbReference>
<dbReference type="HOGENOM" id="CLU_908424_0_0_7"/>
<feature type="domain" description="eCIS core" evidence="1">
    <location>
        <begin position="20"/>
        <end position="84"/>
    </location>
</feature>
<gene>
    <name evidence="2" type="ordered locus">Hoch_1990</name>
</gene>
<evidence type="ECO:0000313" key="2">
    <source>
        <dbReference type="EMBL" id="ACY14536.1"/>
    </source>
</evidence>
<reference evidence="2 3" key="1">
    <citation type="journal article" date="2010" name="Stand. Genomic Sci.">
        <title>Complete genome sequence of Haliangium ochraceum type strain (SMP-2).</title>
        <authorList>
            <consortium name="US DOE Joint Genome Institute (JGI-PGF)"/>
            <person name="Ivanova N."/>
            <person name="Daum C."/>
            <person name="Lang E."/>
            <person name="Abt B."/>
            <person name="Kopitz M."/>
            <person name="Saunders E."/>
            <person name="Lapidus A."/>
            <person name="Lucas S."/>
            <person name="Glavina Del Rio T."/>
            <person name="Nolan M."/>
            <person name="Tice H."/>
            <person name="Copeland A."/>
            <person name="Cheng J.F."/>
            <person name="Chen F."/>
            <person name="Bruce D."/>
            <person name="Goodwin L."/>
            <person name="Pitluck S."/>
            <person name="Mavromatis K."/>
            <person name="Pati A."/>
            <person name="Mikhailova N."/>
            <person name="Chen A."/>
            <person name="Palaniappan K."/>
            <person name="Land M."/>
            <person name="Hauser L."/>
            <person name="Chang Y.J."/>
            <person name="Jeffries C.D."/>
            <person name="Detter J.C."/>
            <person name="Brettin T."/>
            <person name="Rohde M."/>
            <person name="Goker M."/>
            <person name="Bristow J."/>
            <person name="Markowitz V."/>
            <person name="Eisen J.A."/>
            <person name="Hugenholtz P."/>
            <person name="Kyrpides N.C."/>
            <person name="Klenk H.P."/>
        </authorList>
    </citation>
    <scope>NUCLEOTIDE SEQUENCE [LARGE SCALE GENOMIC DNA]</scope>
    <source>
        <strain evidence="3">DSM 14365 / CIP 107738 / JCM 11303 / AJ 13395 / SMP-2</strain>
    </source>
</reference>
<dbReference type="Proteomes" id="UP000001880">
    <property type="component" value="Chromosome"/>
</dbReference>